<dbReference type="EMBL" id="CAJPEV010001835">
    <property type="protein sequence ID" value="CAG0894537.1"/>
    <property type="molecule type" value="Genomic_DNA"/>
</dbReference>
<reference evidence="3" key="1">
    <citation type="submission" date="2020-11" db="EMBL/GenBank/DDBJ databases">
        <authorList>
            <person name="Tran Van P."/>
        </authorList>
    </citation>
    <scope>NUCLEOTIDE SEQUENCE</scope>
</reference>
<accession>A0A7R9A6G9</accession>
<feature type="signal peptide" evidence="2">
    <location>
        <begin position="1"/>
        <end position="22"/>
    </location>
</feature>
<evidence type="ECO:0000313" key="3">
    <source>
        <dbReference type="EMBL" id="CAD7248418.1"/>
    </source>
</evidence>
<dbReference type="EMBL" id="LR901352">
    <property type="protein sequence ID" value="CAD7248418.1"/>
    <property type="molecule type" value="Genomic_DNA"/>
</dbReference>
<gene>
    <name evidence="3" type="ORF">DSTB1V02_LOCUS8231</name>
</gene>
<feature type="coiled-coil region" evidence="1">
    <location>
        <begin position="56"/>
        <end position="118"/>
    </location>
</feature>
<dbReference type="InterPro" id="IPR036056">
    <property type="entry name" value="Fibrinogen-like_C"/>
</dbReference>
<protein>
    <submittedName>
        <fullName evidence="3">Uncharacterized protein</fullName>
    </submittedName>
</protein>
<dbReference type="AlphaFoldDB" id="A0A7R9A6G9"/>
<proteinExistence type="predicted"/>
<feature type="chain" id="PRO_5036402776" evidence="2">
    <location>
        <begin position="23"/>
        <end position="228"/>
    </location>
</feature>
<dbReference type="Gene3D" id="2.60.120.1000">
    <property type="match status" value="1"/>
</dbReference>
<evidence type="ECO:0000256" key="1">
    <source>
        <dbReference type="SAM" id="Coils"/>
    </source>
</evidence>
<dbReference type="SUPFAM" id="SSF56496">
    <property type="entry name" value="Fibrinogen C-terminal domain-like"/>
    <property type="match status" value="1"/>
</dbReference>
<keyword evidence="4" id="KW-1185">Reference proteome</keyword>
<keyword evidence="2" id="KW-0732">Signal</keyword>
<evidence type="ECO:0000313" key="4">
    <source>
        <dbReference type="Proteomes" id="UP000677054"/>
    </source>
</evidence>
<evidence type="ECO:0000256" key="2">
    <source>
        <dbReference type="SAM" id="SignalP"/>
    </source>
</evidence>
<name>A0A7R9A6G9_9CRUS</name>
<keyword evidence="1" id="KW-0175">Coiled coil</keyword>
<dbReference type="Proteomes" id="UP000677054">
    <property type="component" value="Unassembled WGS sequence"/>
</dbReference>
<sequence>MRGNPCLLFVLILSTKCWSGDALESTPIHGREHIGGNLEEMMLVLRATVLEHAKQISQLKSENEQLWNHNENLRDDYKKMKYDFENMRKENENLKSSLQEHLRERDKLQLQLNVTEGRLQYLEAISLQITPRTCQTLADLGVTRTGEYFVDPDGALIGDAPIKVLCDMETDPVSTIVLHDSMGTTAIDRCADPGCYSHSIRAKLLPQTIQQNPVHLFAKQETLTLDII</sequence>
<organism evidence="3">
    <name type="scientific">Darwinula stevensoni</name>
    <dbReference type="NCBI Taxonomy" id="69355"/>
    <lineage>
        <taxon>Eukaryota</taxon>
        <taxon>Metazoa</taxon>
        <taxon>Ecdysozoa</taxon>
        <taxon>Arthropoda</taxon>
        <taxon>Crustacea</taxon>
        <taxon>Oligostraca</taxon>
        <taxon>Ostracoda</taxon>
        <taxon>Podocopa</taxon>
        <taxon>Podocopida</taxon>
        <taxon>Darwinulocopina</taxon>
        <taxon>Darwinuloidea</taxon>
        <taxon>Darwinulidae</taxon>
        <taxon>Darwinula</taxon>
    </lineage>
</organism>